<protein>
    <recommendedName>
        <fullName evidence="4">DUF222 domain-containing protein</fullName>
    </recommendedName>
</protein>
<keyword evidence="3" id="KW-1185">Reference proteome</keyword>
<feature type="region of interest" description="Disordered" evidence="1">
    <location>
        <begin position="426"/>
        <end position="454"/>
    </location>
</feature>
<comment type="caution">
    <text evidence="2">The sequence shown here is derived from an EMBL/GenBank/DDBJ whole genome shotgun (WGS) entry which is preliminary data.</text>
</comment>
<dbReference type="InterPro" id="IPR003615">
    <property type="entry name" value="HNH_nuc"/>
</dbReference>
<organism evidence="2 3">
    <name type="scientific">Nocardioides cremeus</name>
    <dbReference type="NCBI Taxonomy" id="3058044"/>
    <lineage>
        <taxon>Bacteria</taxon>
        <taxon>Bacillati</taxon>
        <taxon>Actinomycetota</taxon>
        <taxon>Actinomycetes</taxon>
        <taxon>Propionibacteriales</taxon>
        <taxon>Nocardioidaceae</taxon>
        <taxon>Nocardioides</taxon>
    </lineage>
</organism>
<dbReference type="CDD" id="cd00085">
    <property type="entry name" value="HNHc"/>
    <property type="match status" value="1"/>
</dbReference>
<evidence type="ECO:0000313" key="2">
    <source>
        <dbReference type="EMBL" id="MDO3394601.1"/>
    </source>
</evidence>
<dbReference type="RefSeq" id="WP_302705606.1">
    <property type="nucleotide sequence ID" value="NZ_JAULSC010000001.1"/>
</dbReference>
<dbReference type="EMBL" id="JAULSC010000001">
    <property type="protein sequence ID" value="MDO3394601.1"/>
    <property type="molecule type" value="Genomic_DNA"/>
</dbReference>
<evidence type="ECO:0008006" key="4">
    <source>
        <dbReference type="Google" id="ProtNLM"/>
    </source>
</evidence>
<evidence type="ECO:0000256" key="1">
    <source>
        <dbReference type="SAM" id="MobiDB-lite"/>
    </source>
</evidence>
<name>A0ABT8TLB1_9ACTN</name>
<gene>
    <name evidence="2" type="ORF">QWJ41_02600</name>
</gene>
<dbReference type="Proteomes" id="UP001168363">
    <property type="component" value="Unassembled WGS sequence"/>
</dbReference>
<accession>A0ABT8TLB1</accession>
<sequence>MQTPLDDLSEAEVLDRAGACARSAREAEVELLVLAHHWAVMHSADRLDPHQQRLPGRERARRYGGEGVAEVTEFAAAELGARIGVTTWAAARLIGDAQDLHHRHPALWARVQALEVRASYARHVVTKTRELSRAEAAHVDAEVAESADGRIPWSRFEALVAGKVATAAPAIAREKEERARKACFAKIIGRPEHGMASFLIRADIATITRIDHAITQRATALQAALPDEPGALREDNETRTDERTVTIDDRRVLAALQLTTGTAEPGAADAGPRVDLVVHLDGRDQVELDEHGQPLEPVARLEGHGPVTRSWVRETLGPHARFTIRPVLDLAHQSPVDAYEIPARHRRAVRLLSPADTFPYGSCTSDAMQIDHTRPHARGGPSKLGNYTPLTTSHHRLKTHGTWQVRQPLPGIALWQDPHGATYLVDHTGTRPLGQQPGAPPPPLPSRGRPASTFEIYRPDSQLVLDSAA</sequence>
<proteinExistence type="predicted"/>
<reference evidence="2" key="1">
    <citation type="submission" date="2023-06" db="EMBL/GenBank/DDBJ databases">
        <title>Genome sequence of Nocardioides sp. SOB44.</title>
        <authorList>
            <person name="Zhang G."/>
        </authorList>
    </citation>
    <scope>NUCLEOTIDE SEQUENCE</scope>
    <source>
        <strain evidence="2">SOB44</strain>
    </source>
</reference>
<evidence type="ECO:0000313" key="3">
    <source>
        <dbReference type="Proteomes" id="UP001168363"/>
    </source>
</evidence>